<evidence type="ECO:0000256" key="3">
    <source>
        <dbReference type="ARBA" id="ARBA00022801"/>
    </source>
</evidence>
<sequence>MQSDGNARRSRERMMDRPNIVWIVGEDCPPRFGCYGDEPASTPNIDALAAHAVVFEQAYSAAPVCAPSRFSLLTGVVPEAHGPAHHMRAEAPLPPWMTTYPEVLRALGYYCTNNAKTDYNAAVDEARIWDECSPHGHWRGRGGDQPFLAVFNFDDTHESALFRDLPREVDPAAVRVPAYLPDCEDIRHEFSDYYSVIRRFDGFVGDLVAQLAEDGLTDSTVVLLSSDHGGVNPRSKRHCYEEGLHVPLIVAAPDAYAGALPHRGTRVPTPVSTVSIPATIIEFARGEVPGHMQVPGLTRRECRAEDMAFSARDRMDERYDMVRTVRDARFRYIRNFMPHRPCGQHVSFAWLGAGYQAWEREFLAGRLTDAQRRFFQPRPEAELYDLVDDPDEVVNLAGDPRYREHEERLARALREHMLAVGDNGFLPEGAAAEGYGPSRRPGAYDLARLLDLADVATARRPENAAPLAAQLDDPDPVVRRWAALGLVMLGRQAAPALAALDARFGTETDDAVRVALAEALAAVSPDPGPALDHLVDAATVGGRRPIRLEALSALTALDPRSLTGRVHEIGASAADPDPYIAGAAAYLALRIEGRYTPGTVLPPWSGIDFRAAR</sequence>
<evidence type="ECO:0000256" key="1">
    <source>
        <dbReference type="ARBA" id="ARBA00008779"/>
    </source>
</evidence>
<dbReference type="PROSITE" id="PS00523">
    <property type="entry name" value="SULFATASE_1"/>
    <property type="match status" value="1"/>
</dbReference>
<evidence type="ECO:0000313" key="7">
    <source>
        <dbReference type="Proteomes" id="UP000317344"/>
    </source>
</evidence>
<dbReference type="InterPro" id="IPR011989">
    <property type="entry name" value="ARM-like"/>
</dbReference>
<reference evidence="6 7" key="1">
    <citation type="submission" date="2019-07" db="EMBL/GenBank/DDBJ databases">
        <title>Tomitella cavernea sp. nov., an actinomycete isolated from soil.</title>
        <authorList>
            <person name="Cheng J."/>
        </authorList>
    </citation>
    <scope>NUCLEOTIDE SEQUENCE [LARGE SCALE GENOMIC DNA]</scope>
    <source>
        <strain evidence="6 7">HY188</strain>
    </source>
</reference>
<evidence type="ECO:0000313" key="6">
    <source>
        <dbReference type="EMBL" id="QDQ97085.1"/>
    </source>
</evidence>
<keyword evidence="3" id="KW-0378">Hydrolase</keyword>
<keyword evidence="4" id="KW-0106">Calcium</keyword>
<dbReference type="PANTHER" id="PTHR42693:SF53">
    <property type="entry name" value="ENDO-4-O-SULFATASE"/>
    <property type="match status" value="1"/>
</dbReference>
<dbReference type="InterPro" id="IPR000917">
    <property type="entry name" value="Sulfatase_N"/>
</dbReference>
<dbReference type="InterPro" id="IPR017850">
    <property type="entry name" value="Alkaline_phosphatase_core_sf"/>
</dbReference>
<dbReference type="InterPro" id="IPR024607">
    <property type="entry name" value="Sulfatase_CS"/>
</dbReference>
<dbReference type="Proteomes" id="UP000317344">
    <property type="component" value="Chromosome"/>
</dbReference>
<dbReference type="SUPFAM" id="SSF53649">
    <property type="entry name" value="Alkaline phosphatase-like"/>
    <property type="match status" value="1"/>
</dbReference>
<feature type="domain" description="Sulfatase N-terminal" evidence="5">
    <location>
        <begin position="144"/>
        <end position="284"/>
    </location>
</feature>
<reference evidence="6 7" key="2">
    <citation type="submission" date="2019-07" db="EMBL/GenBank/DDBJ databases">
        <authorList>
            <person name="Huang Y."/>
        </authorList>
    </citation>
    <scope>NUCLEOTIDE SEQUENCE [LARGE SCALE GENOMIC DNA]</scope>
    <source>
        <strain evidence="6 7">HY188</strain>
    </source>
</reference>
<dbReference type="Gene3D" id="3.40.720.10">
    <property type="entry name" value="Alkaline Phosphatase, subunit A"/>
    <property type="match status" value="1"/>
</dbReference>
<feature type="domain" description="Sulfatase N-terminal" evidence="5">
    <location>
        <begin position="18"/>
        <end position="111"/>
    </location>
</feature>
<evidence type="ECO:0000256" key="2">
    <source>
        <dbReference type="ARBA" id="ARBA00022723"/>
    </source>
</evidence>
<organism evidence="6 7">
    <name type="scientific">Tomitella fengzijianii</name>
    <dbReference type="NCBI Taxonomy" id="2597660"/>
    <lineage>
        <taxon>Bacteria</taxon>
        <taxon>Bacillati</taxon>
        <taxon>Actinomycetota</taxon>
        <taxon>Actinomycetes</taxon>
        <taxon>Mycobacteriales</taxon>
        <taxon>Tomitella</taxon>
    </lineage>
</organism>
<comment type="similarity">
    <text evidence="1">Belongs to the sulfatase family.</text>
</comment>
<proteinExistence type="inferred from homology"/>
<dbReference type="Gene3D" id="1.25.10.10">
    <property type="entry name" value="Leucine-rich Repeat Variant"/>
    <property type="match status" value="1"/>
</dbReference>
<dbReference type="OrthoDB" id="9777306at2"/>
<dbReference type="InterPro" id="IPR016024">
    <property type="entry name" value="ARM-type_fold"/>
</dbReference>
<keyword evidence="7" id="KW-1185">Reference proteome</keyword>
<dbReference type="AlphaFoldDB" id="A0A516X1X5"/>
<dbReference type="CDD" id="cd16027">
    <property type="entry name" value="SGSH"/>
    <property type="match status" value="1"/>
</dbReference>
<dbReference type="PANTHER" id="PTHR42693">
    <property type="entry name" value="ARYLSULFATASE FAMILY MEMBER"/>
    <property type="match status" value="1"/>
</dbReference>
<evidence type="ECO:0000256" key="4">
    <source>
        <dbReference type="ARBA" id="ARBA00022837"/>
    </source>
</evidence>
<keyword evidence="2" id="KW-0479">Metal-binding</keyword>
<gene>
    <name evidence="6" type="ORF">FO059_06745</name>
</gene>
<evidence type="ECO:0000259" key="5">
    <source>
        <dbReference type="Pfam" id="PF00884"/>
    </source>
</evidence>
<dbReference type="InterPro" id="IPR050738">
    <property type="entry name" value="Sulfatase"/>
</dbReference>
<dbReference type="GO" id="GO:0004065">
    <property type="term" value="F:arylsulfatase activity"/>
    <property type="evidence" value="ECO:0007669"/>
    <property type="project" value="TreeGrafter"/>
</dbReference>
<dbReference type="GO" id="GO:0046872">
    <property type="term" value="F:metal ion binding"/>
    <property type="evidence" value="ECO:0007669"/>
    <property type="project" value="UniProtKB-KW"/>
</dbReference>
<name>A0A516X1X5_9ACTN</name>
<dbReference type="SUPFAM" id="SSF48371">
    <property type="entry name" value="ARM repeat"/>
    <property type="match status" value="1"/>
</dbReference>
<accession>A0A516X1X5</accession>
<dbReference type="Pfam" id="PF00884">
    <property type="entry name" value="Sulfatase"/>
    <property type="match status" value="2"/>
</dbReference>
<protein>
    <submittedName>
        <fullName evidence="6">Sulfatase</fullName>
    </submittedName>
</protein>
<dbReference type="EMBL" id="CP041765">
    <property type="protein sequence ID" value="QDQ97085.1"/>
    <property type="molecule type" value="Genomic_DNA"/>
</dbReference>
<dbReference type="KEGG" id="toy:FO059_06745"/>